<dbReference type="Gramene" id="mRNA:HanXRQr2_Chr05g0207801">
    <property type="protein sequence ID" value="mRNA:HanXRQr2_Chr05g0207801"/>
    <property type="gene ID" value="HanXRQr2_Chr05g0207801"/>
</dbReference>
<evidence type="ECO:0000313" key="7">
    <source>
        <dbReference type="Proteomes" id="UP000215914"/>
    </source>
</evidence>
<reference evidence="5 7" key="1">
    <citation type="journal article" date="2017" name="Nature">
        <title>The sunflower genome provides insights into oil metabolism, flowering and Asterid evolution.</title>
        <authorList>
            <person name="Badouin H."/>
            <person name="Gouzy J."/>
            <person name="Grassa C.J."/>
            <person name="Murat F."/>
            <person name="Staton S.E."/>
            <person name="Cottret L."/>
            <person name="Lelandais-Briere C."/>
            <person name="Owens G.L."/>
            <person name="Carrere S."/>
            <person name="Mayjonade B."/>
            <person name="Legrand L."/>
            <person name="Gill N."/>
            <person name="Kane N.C."/>
            <person name="Bowers J.E."/>
            <person name="Hubner S."/>
            <person name="Bellec A."/>
            <person name="Berard A."/>
            <person name="Berges H."/>
            <person name="Blanchet N."/>
            <person name="Boniface M.C."/>
            <person name="Brunel D."/>
            <person name="Catrice O."/>
            <person name="Chaidir N."/>
            <person name="Claudel C."/>
            <person name="Donnadieu C."/>
            <person name="Faraut T."/>
            <person name="Fievet G."/>
            <person name="Helmstetter N."/>
            <person name="King M."/>
            <person name="Knapp S.J."/>
            <person name="Lai Z."/>
            <person name="Le Paslier M.C."/>
            <person name="Lippi Y."/>
            <person name="Lorenzon L."/>
            <person name="Mandel J.R."/>
            <person name="Marage G."/>
            <person name="Marchand G."/>
            <person name="Marquand E."/>
            <person name="Bret-Mestries E."/>
            <person name="Morien E."/>
            <person name="Nambeesan S."/>
            <person name="Nguyen T."/>
            <person name="Pegot-Espagnet P."/>
            <person name="Pouilly N."/>
            <person name="Raftis F."/>
            <person name="Sallet E."/>
            <person name="Schiex T."/>
            <person name="Thomas J."/>
            <person name="Vandecasteele C."/>
            <person name="Vares D."/>
            <person name="Vear F."/>
            <person name="Vautrin S."/>
            <person name="Crespi M."/>
            <person name="Mangin B."/>
            <person name="Burke J.M."/>
            <person name="Salse J."/>
            <person name="Munos S."/>
            <person name="Vincourt P."/>
            <person name="Rieseberg L.H."/>
            <person name="Langlade N.B."/>
        </authorList>
    </citation>
    <scope>NUCLEOTIDE SEQUENCE [LARGE SCALE GENOMIC DNA]</scope>
    <source>
        <strain evidence="7">cv. SF193</strain>
        <tissue evidence="5">Leaves</tissue>
    </source>
</reference>
<dbReference type="FunFam" id="1.20.58.1310:FF:000001">
    <property type="entry name" value="Rop guanine nucleotide exchange factor 9"/>
    <property type="match status" value="1"/>
</dbReference>
<dbReference type="OMA" id="QRNDIHM"/>
<dbReference type="InParanoid" id="A0A251UNG5"/>
<dbReference type="EMBL" id="CM007894">
    <property type="protein sequence ID" value="OTG24553.1"/>
    <property type="molecule type" value="Genomic_DNA"/>
</dbReference>
<dbReference type="OrthoDB" id="1053009at2759"/>
<dbReference type="PROSITE" id="PS51334">
    <property type="entry name" value="PRONE"/>
    <property type="match status" value="1"/>
</dbReference>
<dbReference type="PANTHER" id="PTHR33101">
    <property type="entry name" value="ROP GUANINE NUCLEOTIDE EXCHANGE FACTOR 1"/>
    <property type="match status" value="1"/>
</dbReference>
<dbReference type="InterPro" id="IPR038937">
    <property type="entry name" value="RopGEF"/>
</dbReference>
<dbReference type="Gene3D" id="1.20.58.1310">
    <property type="entry name" value="PRONE domain, subdomain 2"/>
    <property type="match status" value="1"/>
</dbReference>
<feature type="domain" description="PRONE" evidence="4">
    <location>
        <begin position="13"/>
        <end position="369"/>
    </location>
</feature>
<organism evidence="6 7">
    <name type="scientific">Helianthus annuus</name>
    <name type="common">Common sunflower</name>
    <dbReference type="NCBI Taxonomy" id="4232"/>
    <lineage>
        <taxon>Eukaryota</taxon>
        <taxon>Viridiplantae</taxon>
        <taxon>Streptophyta</taxon>
        <taxon>Embryophyta</taxon>
        <taxon>Tracheophyta</taxon>
        <taxon>Spermatophyta</taxon>
        <taxon>Magnoliopsida</taxon>
        <taxon>eudicotyledons</taxon>
        <taxon>Gunneridae</taxon>
        <taxon>Pentapetalae</taxon>
        <taxon>asterids</taxon>
        <taxon>campanulids</taxon>
        <taxon>Asterales</taxon>
        <taxon>Asteraceae</taxon>
        <taxon>Asteroideae</taxon>
        <taxon>Heliantheae alliance</taxon>
        <taxon>Heliantheae</taxon>
        <taxon>Helianthus</taxon>
    </lineage>
</organism>
<dbReference type="Gene3D" id="1.20.58.2010">
    <property type="entry name" value="PRONE domain, subdomain 1"/>
    <property type="match status" value="1"/>
</dbReference>
<reference evidence="6" key="2">
    <citation type="submission" date="2017-02" db="EMBL/GenBank/DDBJ databases">
        <title>Sunflower complete genome.</title>
        <authorList>
            <person name="Langlade N."/>
            <person name="Munos S."/>
        </authorList>
    </citation>
    <scope>NUCLEOTIDE SEQUENCE [LARGE SCALE GENOMIC DNA]</scope>
    <source>
        <tissue evidence="6">Leaves</tissue>
    </source>
</reference>
<evidence type="ECO:0000259" key="4">
    <source>
        <dbReference type="PROSITE" id="PS51334"/>
    </source>
</evidence>
<accession>A0A251UNG5</accession>
<feature type="region of interest" description="Disordered" evidence="3">
    <location>
        <begin position="1"/>
        <end position="22"/>
    </location>
</feature>
<protein>
    <submittedName>
        <fullName evidence="5">PRONE domain, Rop guanine nucleotide exchange factor</fullName>
    </submittedName>
    <submittedName>
        <fullName evidence="6">Putative PRONE domain-containing protein</fullName>
    </submittedName>
</protein>
<dbReference type="Pfam" id="PF03759">
    <property type="entry name" value="PRONE"/>
    <property type="match status" value="1"/>
</dbReference>
<gene>
    <name evidence="6" type="ORF">HannXRQ_Chr05g0138001</name>
    <name evidence="5" type="ORF">HanXRQr2_Chr05g0207801</name>
</gene>
<keyword evidence="1 2" id="KW-0344">Guanine-nucleotide releasing factor</keyword>
<evidence type="ECO:0000256" key="2">
    <source>
        <dbReference type="PROSITE-ProRule" id="PRU00663"/>
    </source>
</evidence>
<evidence type="ECO:0000256" key="3">
    <source>
        <dbReference type="SAM" id="MobiDB-lite"/>
    </source>
</evidence>
<evidence type="ECO:0000313" key="6">
    <source>
        <dbReference type="EMBL" id="OTG24553.1"/>
    </source>
</evidence>
<dbReference type="Proteomes" id="UP000215914">
    <property type="component" value="Chromosome 5"/>
</dbReference>
<dbReference type="FunFam" id="1.20.58.2010:FF:000003">
    <property type="entry name" value="Rop guanine nucleotide exchange factor 14"/>
    <property type="match status" value="1"/>
</dbReference>
<dbReference type="InterPro" id="IPR005512">
    <property type="entry name" value="PRONE_dom"/>
</dbReference>
<name>A0A251UNG5_HELAN</name>
<proteinExistence type="predicted"/>
<dbReference type="AlphaFoldDB" id="A0A251UNG5"/>
<dbReference type="GO" id="GO:0005886">
    <property type="term" value="C:plasma membrane"/>
    <property type="evidence" value="ECO:0000318"/>
    <property type="project" value="GO_Central"/>
</dbReference>
<evidence type="ECO:0000313" key="5">
    <source>
        <dbReference type="EMBL" id="KAF5805311.1"/>
    </source>
</evidence>
<dbReference type="EMBL" id="MNCJ02000320">
    <property type="protein sequence ID" value="KAF5805311.1"/>
    <property type="molecule type" value="Genomic_DNA"/>
</dbReference>
<reference evidence="5" key="3">
    <citation type="submission" date="2020-06" db="EMBL/GenBank/DDBJ databases">
        <title>Helianthus annuus Genome sequencing and assembly Release 2.</title>
        <authorList>
            <person name="Gouzy J."/>
            <person name="Langlade N."/>
            <person name="Munos S."/>
        </authorList>
    </citation>
    <scope>NUCLEOTIDE SEQUENCE</scope>
    <source>
        <tissue evidence="5">Leaves</tissue>
    </source>
</reference>
<sequence length="462" mass="52434">MSDEPGNNRAPGPMALKRPNSEMEQMKERFVRLLLGEDMTGRGQGVSSALALSNAIINLAASVFGKQNKLVPVPEDRKRKWRKEIDWLLSVTDHIVEFVPSQQIGIDGSTMEIMVTQQRRDLLMNIPALKKLNTMLIDCLDNFKDQKEFWYVPEDADESMERWWIPRVKLPPGGLSDESRKWIQHQKDTCNQVLKASMAINAQVLSEMEIPETYIDSLPKNGKTSLGDSIYKSITDEFFDPGQFLSTMDLSSEQNVMDVKNKVEASIVIWKRKMNYKELKSSWSSSISSEKREVFEERAETILLLIKQKFPALAQSALDVSKIEHNKDIGQSILESFSRVLESLTNTVLKLIEDVLKADEVAQNPSLGMIKKNHSMDFMLASPLSILTLGQLIDRSTPVHSPRRTPRLSDSKGWGMDQELIEENGNSSPNLKIKHVKILTKAKMSYMERLEAYGVRSPTARH</sequence>
<dbReference type="GO" id="GO:0005085">
    <property type="term" value="F:guanyl-nucleotide exchange factor activity"/>
    <property type="evidence" value="ECO:0000318"/>
    <property type="project" value="GO_Central"/>
</dbReference>
<dbReference type="PANTHER" id="PTHR33101:SF59">
    <property type="entry name" value="PRONE DOMAIN, ROP GUANINE NUCLEOTIDE EXCHANGE FACTOR"/>
    <property type="match status" value="1"/>
</dbReference>
<evidence type="ECO:0000256" key="1">
    <source>
        <dbReference type="ARBA" id="ARBA00022658"/>
    </source>
</evidence>
<keyword evidence="7" id="KW-1185">Reference proteome</keyword>